<keyword evidence="2" id="KW-0677">Repeat</keyword>
<protein>
    <recommendedName>
        <fullName evidence="3">EF-hand domain-containing protein</fullName>
    </recommendedName>
</protein>
<dbReference type="Gene3D" id="1.10.238.10">
    <property type="entry name" value="EF-hand"/>
    <property type="match status" value="1"/>
</dbReference>
<feature type="domain" description="EF-hand" evidence="3">
    <location>
        <begin position="131"/>
        <end position="166"/>
    </location>
</feature>
<sequence>MSQLLDRKLKHFFTLMDRDQSGTLELNDYLTTADNVRSAFGIAEGSAEHHELRQAFTRFWEDVIKPMDTNGNGHVNFDEYLTAYNAGVRDDPQGYQRMKPISDAILTIADTGSTGKVTADDFARALSGYGVPEPECRVAFTALDKDGSGFLTSDELQTAIEEYFLGTDPELPGNALFGRF</sequence>
<proteinExistence type="predicted"/>
<dbReference type="SMART" id="SM00054">
    <property type="entry name" value="EFh"/>
    <property type="match status" value="4"/>
</dbReference>
<evidence type="ECO:0000259" key="3">
    <source>
        <dbReference type="PROSITE" id="PS50222"/>
    </source>
</evidence>
<dbReference type="EMBL" id="BSTK01000011">
    <property type="protein sequence ID" value="GLY88846.1"/>
    <property type="molecule type" value="Genomic_DNA"/>
</dbReference>
<dbReference type="PROSITE" id="PS00018">
    <property type="entry name" value="EF_HAND_1"/>
    <property type="match status" value="3"/>
</dbReference>
<dbReference type="PROSITE" id="PS50222">
    <property type="entry name" value="EF_HAND_2"/>
    <property type="match status" value="2"/>
</dbReference>
<dbReference type="GO" id="GO:0005509">
    <property type="term" value="F:calcium ion binding"/>
    <property type="evidence" value="ECO:0007669"/>
    <property type="project" value="InterPro"/>
</dbReference>
<dbReference type="Pfam" id="PF13405">
    <property type="entry name" value="EF-hand_6"/>
    <property type="match status" value="1"/>
</dbReference>
<evidence type="ECO:0000313" key="5">
    <source>
        <dbReference type="Proteomes" id="UP001165074"/>
    </source>
</evidence>
<dbReference type="AlphaFoldDB" id="A0A9W6S802"/>
<reference evidence="4" key="1">
    <citation type="submission" date="2023-03" db="EMBL/GenBank/DDBJ databases">
        <title>Actinoallomurus iriomotensis NBRC 103684.</title>
        <authorList>
            <person name="Ichikawa N."/>
            <person name="Sato H."/>
            <person name="Tonouchi N."/>
        </authorList>
    </citation>
    <scope>NUCLEOTIDE SEQUENCE</scope>
    <source>
        <strain evidence="4">NBRC 103684</strain>
    </source>
</reference>
<dbReference type="InterPro" id="IPR002048">
    <property type="entry name" value="EF_hand_dom"/>
</dbReference>
<feature type="domain" description="EF-hand" evidence="3">
    <location>
        <begin position="55"/>
        <end position="90"/>
    </location>
</feature>
<dbReference type="Proteomes" id="UP001165074">
    <property type="component" value="Unassembled WGS sequence"/>
</dbReference>
<organism evidence="4 5">
    <name type="scientific">Actinoallomurus iriomotensis</name>
    <dbReference type="NCBI Taxonomy" id="478107"/>
    <lineage>
        <taxon>Bacteria</taxon>
        <taxon>Bacillati</taxon>
        <taxon>Actinomycetota</taxon>
        <taxon>Actinomycetes</taxon>
        <taxon>Streptosporangiales</taxon>
        <taxon>Thermomonosporaceae</taxon>
        <taxon>Actinoallomurus</taxon>
    </lineage>
</organism>
<evidence type="ECO:0000313" key="4">
    <source>
        <dbReference type="EMBL" id="GLY88846.1"/>
    </source>
</evidence>
<accession>A0A9W6S802</accession>
<comment type="caution">
    <text evidence="4">The sequence shown here is derived from an EMBL/GenBank/DDBJ whole genome shotgun (WGS) entry which is preliminary data.</text>
</comment>
<dbReference type="Pfam" id="PF13499">
    <property type="entry name" value="EF-hand_7"/>
    <property type="match status" value="1"/>
</dbReference>
<evidence type="ECO:0000256" key="1">
    <source>
        <dbReference type="ARBA" id="ARBA00022723"/>
    </source>
</evidence>
<dbReference type="InterPro" id="IPR018247">
    <property type="entry name" value="EF_Hand_1_Ca_BS"/>
</dbReference>
<name>A0A9W6S802_9ACTN</name>
<gene>
    <name evidence="4" type="ORF">Airi02_067750</name>
</gene>
<keyword evidence="5" id="KW-1185">Reference proteome</keyword>
<dbReference type="SUPFAM" id="SSF47473">
    <property type="entry name" value="EF-hand"/>
    <property type="match status" value="1"/>
</dbReference>
<evidence type="ECO:0000256" key="2">
    <source>
        <dbReference type="ARBA" id="ARBA00022737"/>
    </source>
</evidence>
<dbReference type="RefSeq" id="WP_285578742.1">
    <property type="nucleotide sequence ID" value="NZ_BSTK01000011.1"/>
</dbReference>
<dbReference type="InterPro" id="IPR011992">
    <property type="entry name" value="EF-hand-dom_pair"/>
</dbReference>
<keyword evidence="1" id="KW-0479">Metal-binding</keyword>
<dbReference type="PANTHER" id="PTHR45942">
    <property type="entry name" value="PROTEIN PHOSPATASE 3 REGULATORY SUBUNIT B ALPHA ISOFORM TYPE 1"/>
    <property type="match status" value="1"/>
</dbReference>